<gene>
    <name evidence="3" type="ORF">CLV40_10664</name>
</gene>
<feature type="domain" description="DUF397" evidence="2">
    <location>
        <begin position="14"/>
        <end position="64"/>
    </location>
</feature>
<reference evidence="3 4" key="1">
    <citation type="submission" date="2018-02" db="EMBL/GenBank/DDBJ databases">
        <title>Genomic Encyclopedia of Archaeal and Bacterial Type Strains, Phase II (KMG-II): from individual species to whole genera.</title>
        <authorList>
            <person name="Goeker M."/>
        </authorList>
    </citation>
    <scope>NUCLEOTIDE SEQUENCE [LARGE SCALE GENOMIC DNA]</scope>
    <source>
        <strain evidence="3 4">YU 961-1</strain>
    </source>
</reference>
<dbReference type="InterPro" id="IPR007278">
    <property type="entry name" value="DUF397"/>
</dbReference>
<keyword evidence="4" id="KW-1185">Reference proteome</keyword>
<organism evidence="3 4">
    <name type="scientific">Actinokineospora auranticolor</name>
    <dbReference type="NCBI Taxonomy" id="155976"/>
    <lineage>
        <taxon>Bacteria</taxon>
        <taxon>Bacillati</taxon>
        <taxon>Actinomycetota</taxon>
        <taxon>Actinomycetes</taxon>
        <taxon>Pseudonocardiales</taxon>
        <taxon>Pseudonocardiaceae</taxon>
        <taxon>Actinokineospora</taxon>
    </lineage>
</organism>
<evidence type="ECO:0000256" key="1">
    <source>
        <dbReference type="SAM" id="MobiDB-lite"/>
    </source>
</evidence>
<dbReference type="AlphaFoldDB" id="A0A2S6GRH7"/>
<comment type="caution">
    <text evidence="3">The sequence shown here is derived from an EMBL/GenBank/DDBJ whole genome shotgun (WGS) entry which is preliminary data.</text>
</comment>
<evidence type="ECO:0000259" key="2">
    <source>
        <dbReference type="Pfam" id="PF04149"/>
    </source>
</evidence>
<dbReference type="OrthoDB" id="3698874at2"/>
<proteinExistence type="predicted"/>
<dbReference type="EMBL" id="PTIX01000006">
    <property type="protein sequence ID" value="PPK67834.1"/>
    <property type="molecule type" value="Genomic_DNA"/>
</dbReference>
<dbReference type="Pfam" id="PF04149">
    <property type="entry name" value="DUF397"/>
    <property type="match status" value="1"/>
</dbReference>
<evidence type="ECO:0000313" key="3">
    <source>
        <dbReference type="EMBL" id="PPK67834.1"/>
    </source>
</evidence>
<feature type="region of interest" description="Disordered" evidence="1">
    <location>
        <begin position="1"/>
        <end position="25"/>
    </location>
</feature>
<name>A0A2S6GRH7_9PSEU</name>
<evidence type="ECO:0000313" key="4">
    <source>
        <dbReference type="Proteomes" id="UP000239203"/>
    </source>
</evidence>
<protein>
    <submittedName>
        <fullName evidence="3">Uncharacterized protein DUF397</fullName>
    </submittedName>
</protein>
<sequence>MTASRAEEWASIPFRKSSRSSTNGGECVEVGKLPGVVAVRDSKNPEAGLVEVPAIAWARFVGGL</sequence>
<accession>A0A2S6GRH7</accession>
<dbReference type="Proteomes" id="UP000239203">
    <property type="component" value="Unassembled WGS sequence"/>
</dbReference>